<evidence type="ECO:0000313" key="5">
    <source>
        <dbReference type="Proteomes" id="UP000636960"/>
    </source>
</evidence>
<accession>A0A919JZK2</accession>
<dbReference type="CDD" id="cd04301">
    <property type="entry name" value="NAT_SF"/>
    <property type="match status" value="1"/>
</dbReference>
<dbReference type="Gene3D" id="3.40.630.30">
    <property type="match status" value="1"/>
</dbReference>
<dbReference type="InterPro" id="IPR050832">
    <property type="entry name" value="Bact_Acetyltransf"/>
</dbReference>
<dbReference type="RefSeq" id="WP_239163084.1">
    <property type="nucleotide sequence ID" value="NZ_BOMV01000060.1"/>
</dbReference>
<comment type="caution">
    <text evidence="4">The sequence shown here is derived from an EMBL/GenBank/DDBJ whole genome shotgun (WGS) entry which is preliminary data.</text>
</comment>
<sequence>MQIDLRPARPEEAGALSDLALRSKARWGYDEQFLNACRADLTIRPAEVSARRVVVAEAAGQLAGFYTLDGTPPEGELGNLWIEPAHMRRGLGRRLWQHAVATADGLGFTTIRIDADPNAEGFYREMGATTVGETPSTAIPGRMLPQMRFVLPGTVAGG</sequence>
<dbReference type="AlphaFoldDB" id="A0A919JZK2"/>
<dbReference type="Pfam" id="PF00583">
    <property type="entry name" value="Acetyltransf_1"/>
    <property type="match status" value="1"/>
</dbReference>
<dbReference type="PANTHER" id="PTHR43877">
    <property type="entry name" value="AMINOALKYLPHOSPHONATE N-ACETYLTRANSFERASE-RELATED-RELATED"/>
    <property type="match status" value="1"/>
</dbReference>
<dbReference type="GO" id="GO:0016747">
    <property type="term" value="F:acyltransferase activity, transferring groups other than amino-acyl groups"/>
    <property type="evidence" value="ECO:0007669"/>
    <property type="project" value="InterPro"/>
</dbReference>
<gene>
    <name evidence="4" type="ORF">Ari01nite_55960</name>
</gene>
<reference evidence="4" key="1">
    <citation type="submission" date="2021-01" db="EMBL/GenBank/DDBJ databases">
        <title>Whole genome shotgun sequence of Actinoplanes rishiriensis NBRC 108556.</title>
        <authorList>
            <person name="Komaki H."/>
            <person name="Tamura T."/>
        </authorList>
    </citation>
    <scope>NUCLEOTIDE SEQUENCE</scope>
    <source>
        <strain evidence="4">NBRC 108556</strain>
    </source>
</reference>
<keyword evidence="5" id="KW-1185">Reference proteome</keyword>
<proteinExistence type="predicted"/>
<evidence type="ECO:0000259" key="3">
    <source>
        <dbReference type="PROSITE" id="PS51186"/>
    </source>
</evidence>
<dbReference type="Proteomes" id="UP000636960">
    <property type="component" value="Unassembled WGS sequence"/>
</dbReference>
<dbReference type="PROSITE" id="PS51186">
    <property type="entry name" value="GNAT"/>
    <property type="match status" value="1"/>
</dbReference>
<evidence type="ECO:0000313" key="4">
    <source>
        <dbReference type="EMBL" id="GIE98131.1"/>
    </source>
</evidence>
<evidence type="ECO:0000256" key="2">
    <source>
        <dbReference type="ARBA" id="ARBA00023315"/>
    </source>
</evidence>
<organism evidence="4 5">
    <name type="scientific">Paractinoplanes rishiriensis</name>
    <dbReference type="NCBI Taxonomy" id="1050105"/>
    <lineage>
        <taxon>Bacteria</taxon>
        <taxon>Bacillati</taxon>
        <taxon>Actinomycetota</taxon>
        <taxon>Actinomycetes</taxon>
        <taxon>Micromonosporales</taxon>
        <taxon>Micromonosporaceae</taxon>
        <taxon>Paractinoplanes</taxon>
    </lineage>
</organism>
<evidence type="ECO:0000256" key="1">
    <source>
        <dbReference type="ARBA" id="ARBA00022679"/>
    </source>
</evidence>
<dbReference type="InterPro" id="IPR000182">
    <property type="entry name" value="GNAT_dom"/>
</dbReference>
<keyword evidence="1" id="KW-0808">Transferase</keyword>
<keyword evidence="2" id="KW-0012">Acyltransferase</keyword>
<dbReference type="InterPro" id="IPR016181">
    <property type="entry name" value="Acyl_CoA_acyltransferase"/>
</dbReference>
<dbReference type="SUPFAM" id="SSF55729">
    <property type="entry name" value="Acyl-CoA N-acyltransferases (Nat)"/>
    <property type="match status" value="1"/>
</dbReference>
<name>A0A919JZK2_9ACTN</name>
<feature type="domain" description="N-acetyltransferase" evidence="3">
    <location>
        <begin position="3"/>
        <end position="148"/>
    </location>
</feature>
<dbReference type="EMBL" id="BOMV01000060">
    <property type="protein sequence ID" value="GIE98131.1"/>
    <property type="molecule type" value="Genomic_DNA"/>
</dbReference>
<dbReference type="PANTHER" id="PTHR43877:SF1">
    <property type="entry name" value="ACETYLTRANSFERASE"/>
    <property type="match status" value="1"/>
</dbReference>
<protein>
    <submittedName>
        <fullName evidence="4">N-acetyltransferase</fullName>
    </submittedName>
</protein>